<dbReference type="GO" id="GO:0005737">
    <property type="term" value="C:cytoplasm"/>
    <property type="evidence" value="ECO:0007669"/>
    <property type="project" value="UniProtKB-SubCell"/>
</dbReference>
<dbReference type="Gene3D" id="1.10.290.10">
    <property type="entry name" value="Topoisomerase I, domain 4"/>
    <property type="match status" value="1"/>
</dbReference>
<dbReference type="InterPro" id="IPR003601">
    <property type="entry name" value="Topo_IA_2"/>
</dbReference>
<dbReference type="InterPro" id="IPR013826">
    <property type="entry name" value="Topo_IA_cen_sub3"/>
</dbReference>
<dbReference type="InterPro" id="IPR014001">
    <property type="entry name" value="Helicase_ATP-bd"/>
</dbReference>
<dbReference type="GO" id="GO:0003677">
    <property type="term" value="F:DNA binding"/>
    <property type="evidence" value="ECO:0007669"/>
    <property type="project" value="UniProtKB-KW"/>
</dbReference>
<dbReference type="SMART" id="SM00493">
    <property type="entry name" value="TOPRIM"/>
    <property type="match status" value="1"/>
</dbReference>
<dbReference type="Pfam" id="PF00270">
    <property type="entry name" value="DEAD"/>
    <property type="match status" value="1"/>
</dbReference>
<dbReference type="Proteomes" id="UP000610960">
    <property type="component" value="Unassembled WGS sequence"/>
</dbReference>
<comment type="cofactor">
    <cofactor evidence="1">
        <name>Mg(2+)</name>
        <dbReference type="ChEBI" id="CHEBI:18420"/>
    </cofactor>
</comment>
<dbReference type="Gene3D" id="1.10.460.10">
    <property type="entry name" value="Topoisomerase I, domain 2"/>
    <property type="match status" value="1"/>
</dbReference>
<name>A0A830GXM6_9CREN</name>
<evidence type="ECO:0000256" key="7">
    <source>
        <dbReference type="ARBA" id="ARBA00022842"/>
    </source>
</evidence>
<dbReference type="PRINTS" id="PR00417">
    <property type="entry name" value="PRTPISMRASEI"/>
</dbReference>
<sequence length="1231" mass="139529">MENGDLLGTLRELEKLGTLKRMKPILYMYTKYNELNELFKESTGFEMWGAQRVWARRLVRGKSFAVIAPTGSGKTTFGIIASMYAAKRGSKSMIVTPTSTLAYQLYQRALTYSKGNFRIITYNSLLTKKERDEAMSKIKSGEYDILIVTNSFLSKHMDELEKTKYGLIFVDDVDSVLKASSKNIDRLLVLLGIPKEAIELGLEAIKVSKDALQAFRNGAEADSAELNDRVRDMTRRIREIIGERSIGTLVVSGVLTRPRGTLRALLFREFLGFEVGGRAEGLRNVVDLFMHPKDDVMDEVVKIVKKLGGGGIIFIPTDVDKEQAKLIAQRLEGEGIKAGIYLKPKKKLLLAFQDGEVDVLIGLATSRSSLVRGIDMPARIRYVVFAGVPKIMFKLHLEEFMPIRFLLFFSAIRPIAPDELKQRIDKAIGKLRKMSYLNQSQLREILEKAQANSAELSGFQKYVAETAMESLKLADELLRNQEVINNIGRSEISIQMRNGDFHVVLPDSTTYIQASGRTSRMYIGGVTHGLSIVIIDNNAVFSALQRDLRYRLDEVEFKDLETYDVDATIKVIDEERAEIAKLLNSEAPQVGRGTSFKSVLLVVESPTKARTIANFFGRPSRRITNNLNVYEANLGNMLLSIVATKGHMVELAPSAANEEEARNAKDYYGVLIRDGDFIPIYSTIKRCPACGRTYTDERDSCPYDGTQLITTLPVIDALRDLAVEADEVLIGTDPDSEGEKIAWDVYNMLRPYVSNIRRIEFHEVTKKAIIDAITNPRTVNSNMVKSQLVRRIEDRWIGFGLSKYLQTKLDRKNLSAGRVQTPVLGWIIRRHIDNKYSKAMRLTVALANNEQETFIVPLNSDPDAARQESKKLRNYRKSHDGLKVSYKKLEEVKETINPPPPYTTDAMLTDAANILRLDVNTTMRLAQDLFESGLITYHRTDSTRVSAVGLSIAKEYISNKFGEEEYVGRTWVTSEEGAHECIRPTRPIDDEELRTLMSTGVINVQLTNRHIQLYRLIFRRFMASQMRPAVVEKAKYKVSLHNEEGELASRETERVVNIADPGFQLILQSIRKRETLPETDVDVVSVETKTVRTVYPYREGDIIAEMKRKHIGRPSTYAKIIDTLLKRGYVTAIGSTKYLVPKRLGILAYICLTGDDYVREKLPPRREEDKKELDETRIKCANKELGKLVSEDRTKQLEEEMDSVEMGKMNYKDILNQLLNEMKELELFSFS</sequence>
<organism evidence="17 18">
    <name type="scientific">Thermocladium modestius</name>
    <dbReference type="NCBI Taxonomy" id="62609"/>
    <lineage>
        <taxon>Archaea</taxon>
        <taxon>Thermoproteota</taxon>
        <taxon>Thermoprotei</taxon>
        <taxon>Thermoproteales</taxon>
        <taxon>Thermoproteaceae</taxon>
        <taxon>Thermocladium</taxon>
    </lineage>
</organism>
<dbReference type="GO" id="GO:0005524">
    <property type="term" value="F:ATP binding"/>
    <property type="evidence" value="ECO:0007669"/>
    <property type="project" value="UniProtKB-KW"/>
</dbReference>
<evidence type="ECO:0000256" key="6">
    <source>
        <dbReference type="ARBA" id="ARBA00022833"/>
    </source>
</evidence>
<dbReference type="InterPro" id="IPR034142">
    <property type="entry name" value="TOPRIM_RevGyr"/>
</dbReference>
<evidence type="ECO:0000256" key="5">
    <source>
        <dbReference type="ARBA" id="ARBA00022771"/>
    </source>
</evidence>
<keyword evidence="4 13" id="KW-0479">Metal-binding</keyword>
<dbReference type="PROSITE" id="PS52037">
    <property type="entry name" value="ZF_RG_C"/>
    <property type="match status" value="1"/>
</dbReference>
<keyword evidence="18" id="KW-1185">Reference proteome</keyword>
<comment type="subcellular location">
    <subcellularLocation>
        <location evidence="2">Cytoplasm</location>
    </subcellularLocation>
</comment>
<keyword evidence="7" id="KW-0460">Magnesium</keyword>
<dbReference type="SMART" id="SM00487">
    <property type="entry name" value="DEXDc"/>
    <property type="match status" value="1"/>
</dbReference>
<proteinExistence type="inferred from homology"/>
<dbReference type="SUPFAM" id="SSF56712">
    <property type="entry name" value="Prokaryotic type I DNA topoisomerase"/>
    <property type="match status" value="1"/>
</dbReference>
<keyword evidence="6 13" id="KW-0862">Zinc</keyword>
<dbReference type="CDD" id="cd00186">
    <property type="entry name" value="TOP1Ac"/>
    <property type="match status" value="1"/>
</dbReference>
<feature type="domain" description="Helicase ATP-binding" evidence="15">
    <location>
        <begin position="55"/>
        <end position="212"/>
    </location>
</feature>
<evidence type="ECO:0000313" key="17">
    <source>
        <dbReference type="EMBL" id="GGP21779.1"/>
    </source>
</evidence>
<dbReference type="PANTHER" id="PTHR43505:SF1">
    <property type="entry name" value="REVERSE GYRASE"/>
    <property type="match status" value="1"/>
</dbReference>
<feature type="domain" description="Topo IA-type catalytic" evidence="16">
    <location>
        <begin position="780"/>
        <end position="1226"/>
    </location>
</feature>
<evidence type="ECO:0000313" key="18">
    <source>
        <dbReference type="Proteomes" id="UP000610960"/>
    </source>
</evidence>
<dbReference type="Gene3D" id="2.60.510.20">
    <property type="match status" value="1"/>
</dbReference>
<gene>
    <name evidence="17" type="ORF">GCM10007981_14970</name>
</gene>
<dbReference type="InterPro" id="IPR013824">
    <property type="entry name" value="Topo_IA_cen_sub1"/>
</dbReference>
<dbReference type="SUPFAM" id="SSF52540">
    <property type="entry name" value="P-loop containing nucleoside triphosphate hydrolases"/>
    <property type="match status" value="2"/>
</dbReference>
<evidence type="ECO:0000256" key="11">
    <source>
        <dbReference type="ARBA" id="ARBA00043976"/>
    </source>
</evidence>
<dbReference type="GO" id="GO:0008270">
    <property type="term" value="F:zinc ion binding"/>
    <property type="evidence" value="ECO:0007669"/>
    <property type="project" value="UniProtKB-KW"/>
</dbReference>
<evidence type="ECO:0000259" key="14">
    <source>
        <dbReference type="PROSITE" id="PS50880"/>
    </source>
</evidence>
<keyword evidence="9 13" id="KW-0238">DNA-binding</keyword>
<evidence type="ECO:0000259" key="16">
    <source>
        <dbReference type="PROSITE" id="PS52039"/>
    </source>
</evidence>
<dbReference type="InterPro" id="IPR023405">
    <property type="entry name" value="Topo_IA_core_domain"/>
</dbReference>
<dbReference type="InterPro" id="IPR003602">
    <property type="entry name" value="Topo_IA_DNA-bd_dom"/>
</dbReference>
<dbReference type="GO" id="GO:0006265">
    <property type="term" value="P:DNA topological change"/>
    <property type="evidence" value="ECO:0007669"/>
    <property type="project" value="InterPro"/>
</dbReference>
<dbReference type="Gene3D" id="3.40.50.140">
    <property type="match status" value="1"/>
</dbReference>
<evidence type="ECO:0000256" key="3">
    <source>
        <dbReference type="ARBA" id="ARBA00022490"/>
    </source>
</evidence>
<evidence type="ECO:0000256" key="10">
    <source>
        <dbReference type="ARBA" id="ARBA00023235"/>
    </source>
</evidence>
<dbReference type="CDD" id="cd03361">
    <property type="entry name" value="TOPRIM_TopoIA_RevGyr"/>
    <property type="match status" value="1"/>
</dbReference>
<dbReference type="PROSITE" id="PS50880">
    <property type="entry name" value="TOPRIM"/>
    <property type="match status" value="1"/>
</dbReference>
<evidence type="ECO:0000256" key="2">
    <source>
        <dbReference type="ARBA" id="ARBA00004496"/>
    </source>
</evidence>
<keyword evidence="10 13" id="KW-0413">Isomerase</keyword>
<keyword evidence="5 12" id="KW-0863">Zinc-finger</keyword>
<dbReference type="SMART" id="SM00436">
    <property type="entry name" value="TOP1Bc"/>
    <property type="match status" value="1"/>
</dbReference>
<keyword evidence="3" id="KW-0963">Cytoplasm</keyword>
<dbReference type="PROSITE" id="PS51192">
    <property type="entry name" value="HELICASE_ATP_BIND_1"/>
    <property type="match status" value="1"/>
</dbReference>
<dbReference type="AlphaFoldDB" id="A0A830GXM6"/>
<evidence type="ECO:0000256" key="4">
    <source>
        <dbReference type="ARBA" id="ARBA00022723"/>
    </source>
</evidence>
<comment type="similarity">
    <text evidence="11">In the N-terminal section; belongs to the DEAD box helicase family. DDVD subfamily.</text>
</comment>
<keyword evidence="13" id="KW-0067">ATP-binding</keyword>
<dbReference type="InterPro" id="IPR011545">
    <property type="entry name" value="DEAD/DEAH_box_helicase_dom"/>
</dbReference>
<comment type="caution">
    <text evidence="17">The sequence shown here is derived from an EMBL/GenBank/DDBJ whole genome shotgun (WGS) entry which is preliminary data.</text>
</comment>
<dbReference type="CDD" id="cd17924">
    <property type="entry name" value="DDXDc_reverse_gyrase"/>
    <property type="match status" value="1"/>
</dbReference>
<dbReference type="GO" id="GO:0160097">
    <property type="term" value="F:reverse gyrase activity"/>
    <property type="evidence" value="ECO:0007669"/>
    <property type="project" value="UniProtKB-ARBA"/>
</dbReference>
<protein>
    <recommendedName>
        <fullName evidence="13">Reverse gyrase</fullName>
    </recommendedName>
</protein>
<reference evidence="17" key="2">
    <citation type="submission" date="2020-09" db="EMBL/GenBank/DDBJ databases">
        <authorList>
            <person name="Sun Q."/>
            <person name="Ohkuma M."/>
        </authorList>
    </citation>
    <scope>NUCLEOTIDE SEQUENCE</scope>
    <source>
        <strain evidence="17">JCM 10088</strain>
    </source>
</reference>
<dbReference type="EMBL" id="BMNL01000003">
    <property type="protein sequence ID" value="GGP21779.1"/>
    <property type="molecule type" value="Genomic_DNA"/>
</dbReference>
<comment type="catalytic activity">
    <reaction evidence="13">
        <text>ATP + H2O = ADP + phosphate + H(+)</text>
        <dbReference type="Rhea" id="RHEA:13065"/>
        <dbReference type="ChEBI" id="CHEBI:15377"/>
        <dbReference type="ChEBI" id="CHEBI:15378"/>
        <dbReference type="ChEBI" id="CHEBI:30616"/>
        <dbReference type="ChEBI" id="CHEBI:43474"/>
        <dbReference type="ChEBI" id="CHEBI:456216"/>
    </reaction>
</comment>
<evidence type="ECO:0000259" key="15">
    <source>
        <dbReference type="PROSITE" id="PS51192"/>
    </source>
</evidence>
<evidence type="ECO:0000256" key="1">
    <source>
        <dbReference type="ARBA" id="ARBA00001946"/>
    </source>
</evidence>
<dbReference type="Pfam" id="PF01751">
    <property type="entry name" value="Toprim"/>
    <property type="match status" value="1"/>
</dbReference>
<dbReference type="PANTHER" id="PTHR43505">
    <property type="entry name" value="REVERSE GYRASE"/>
    <property type="match status" value="1"/>
</dbReference>
<keyword evidence="13" id="KW-0547">Nucleotide-binding</keyword>
<feature type="domain" description="Toprim" evidence="14">
    <location>
        <begin position="598"/>
        <end position="764"/>
    </location>
</feature>
<dbReference type="InterPro" id="IPR013497">
    <property type="entry name" value="Topo_IA_cen"/>
</dbReference>
<dbReference type="NCBIfam" id="TIGR01054">
    <property type="entry name" value="rgy"/>
    <property type="match status" value="1"/>
</dbReference>
<dbReference type="Gene3D" id="3.40.50.300">
    <property type="entry name" value="P-loop containing nucleotide triphosphate hydrolases"/>
    <property type="match status" value="3"/>
</dbReference>
<evidence type="ECO:0000256" key="9">
    <source>
        <dbReference type="ARBA" id="ARBA00023125"/>
    </source>
</evidence>
<dbReference type="PROSITE" id="PS52039">
    <property type="entry name" value="TOPO_IA_2"/>
    <property type="match status" value="1"/>
</dbReference>
<dbReference type="InterPro" id="IPR006171">
    <property type="entry name" value="TOPRIM_dom"/>
</dbReference>
<dbReference type="Pfam" id="PF01131">
    <property type="entry name" value="Topoisom_bac"/>
    <property type="match status" value="1"/>
</dbReference>
<dbReference type="SMART" id="SM00437">
    <property type="entry name" value="TOP1Ac"/>
    <property type="match status" value="1"/>
</dbReference>
<dbReference type="InterPro" id="IPR005736">
    <property type="entry name" value="Reverse_gyrase"/>
</dbReference>
<evidence type="ECO:0000256" key="13">
    <source>
        <dbReference type="RuleBase" id="RU004026"/>
    </source>
</evidence>
<keyword evidence="8 13" id="KW-0799">Topoisomerase</keyword>
<dbReference type="CDD" id="cd18798">
    <property type="entry name" value="SF2_C_reverse_gyrase"/>
    <property type="match status" value="1"/>
</dbReference>
<dbReference type="InterPro" id="IPR027417">
    <property type="entry name" value="P-loop_NTPase"/>
</dbReference>
<evidence type="ECO:0000256" key="12">
    <source>
        <dbReference type="PROSITE-ProRule" id="PRU01381"/>
    </source>
</evidence>
<accession>A0A830GXM6</accession>
<comment type="function">
    <text evidence="13">Modifies the topological state of DNA by introducing positive supercoils in an ATP-dependent process, increasing the linking number in steps of +1. Binds to single-stranded DNA, transiently cleaves and then rejoins the ends, introducing a positive supercoil in the process. The scissile phosphodiester is attacked by the catalytic tyrosine of the enzyme, resulting in the formation of a DNA-(5'-phosphotyrosyl)-enzyme intermediate. Involved in rewinding DNA strands in regions of the chromosome that have opened up to allow replication, transcription, DNA repair and/or for DNA protection.</text>
</comment>
<evidence type="ECO:0000256" key="8">
    <source>
        <dbReference type="ARBA" id="ARBA00023029"/>
    </source>
</evidence>
<reference evidence="17" key="1">
    <citation type="journal article" date="2014" name="Int. J. Syst. Evol. Microbiol.">
        <title>Complete genome sequence of Corynebacterium casei LMG S-19264T (=DSM 44701T), isolated from a smear-ripened cheese.</title>
        <authorList>
            <consortium name="US DOE Joint Genome Institute (JGI-PGF)"/>
            <person name="Walter F."/>
            <person name="Albersmeier A."/>
            <person name="Kalinowski J."/>
            <person name="Ruckert C."/>
        </authorList>
    </citation>
    <scope>NUCLEOTIDE SEQUENCE</scope>
    <source>
        <strain evidence="17">JCM 10088</strain>
    </source>
</reference>